<dbReference type="SUPFAM" id="SSF50729">
    <property type="entry name" value="PH domain-like"/>
    <property type="match status" value="1"/>
</dbReference>
<sequence length="228" mass="26754">MVLIALILMVGIINITNSSLKLVFFSIEFWLYIINYDNRSRKKNDRISRPKLFRNKYILKNATRNKKRAKCDWLVKMEAESNEGETNQKIGGTQSDNEHMIASTSHFSRKSLPLRSSLMKRENRNRSSHAKFVSFSTQKNEKKICNVSDCIRMMQNATEFIKLRTNIRQFRRTFTLDSSLSHIHWTPTNKKPDKAKIAIESIKEVRIGRNTELHRATENYSDDLQVIR</sequence>
<keyword evidence="1" id="KW-1185">Reference proteome</keyword>
<evidence type="ECO:0000313" key="2">
    <source>
        <dbReference type="WBParaSite" id="EEL_0000985401-mRNA-1"/>
    </source>
</evidence>
<dbReference type="WBParaSite" id="EEL_0000985401-mRNA-1">
    <property type="protein sequence ID" value="EEL_0000985401-mRNA-1"/>
    <property type="gene ID" value="EEL_0000985401"/>
</dbReference>
<organism evidence="1 2">
    <name type="scientific">Elaeophora elaphi</name>
    <dbReference type="NCBI Taxonomy" id="1147741"/>
    <lineage>
        <taxon>Eukaryota</taxon>
        <taxon>Metazoa</taxon>
        <taxon>Ecdysozoa</taxon>
        <taxon>Nematoda</taxon>
        <taxon>Chromadorea</taxon>
        <taxon>Rhabditida</taxon>
        <taxon>Spirurina</taxon>
        <taxon>Spiruromorpha</taxon>
        <taxon>Filarioidea</taxon>
        <taxon>Onchocercidae</taxon>
        <taxon>Elaeophora</taxon>
    </lineage>
</organism>
<protein>
    <submittedName>
        <fullName evidence="2">Protein FAM30C</fullName>
    </submittedName>
</protein>
<dbReference type="InterPro" id="IPR011993">
    <property type="entry name" value="PH-like_dom_sf"/>
</dbReference>
<dbReference type="STRING" id="1147741.A0A0R3S4Y5"/>
<dbReference type="Gene3D" id="2.30.29.30">
    <property type="entry name" value="Pleckstrin-homology domain (PH domain)/Phosphotyrosine-binding domain (PTB)"/>
    <property type="match status" value="1"/>
</dbReference>
<proteinExistence type="predicted"/>
<name>A0A0R3S4Y5_9BILA</name>
<accession>A0A0R3S4Y5</accession>
<reference evidence="2" key="1">
    <citation type="submission" date="2017-02" db="UniProtKB">
        <authorList>
            <consortium name="WormBaseParasite"/>
        </authorList>
    </citation>
    <scope>IDENTIFICATION</scope>
</reference>
<dbReference type="Proteomes" id="UP000050640">
    <property type="component" value="Unplaced"/>
</dbReference>
<dbReference type="AlphaFoldDB" id="A0A0R3S4Y5"/>
<evidence type="ECO:0000313" key="1">
    <source>
        <dbReference type="Proteomes" id="UP000050640"/>
    </source>
</evidence>